<organism evidence="1 2">
    <name type="scientific">Hypsizygus marmoreus</name>
    <name type="common">White beech mushroom</name>
    <name type="synonym">Agaricus marmoreus</name>
    <dbReference type="NCBI Taxonomy" id="39966"/>
    <lineage>
        <taxon>Eukaryota</taxon>
        <taxon>Fungi</taxon>
        <taxon>Dikarya</taxon>
        <taxon>Basidiomycota</taxon>
        <taxon>Agaricomycotina</taxon>
        <taxon>Agaricomycetes</taxon>
        <taxon>Agaricomycetidae</taxon>
        <taxon>Agaricales</taxon>
        <taxon>Tricholomatineae</taxon>
        <taxon>Lyophyllaceae</taxon>
        <taxon>Hypsizygus</taxon>
    </lineage>
</organism>
<gene>
    <name evidence="1" type="ORF">Hypma_012174</name>
</gene>
<protein>
    <submittedName>
        <fullName evidence="1">Uncharacterized protein</fullName>
    </submittedName>
</protein>
<proteinExistence type="predicted"/>
<accession>A0A369JFS9</accession>
<name>A0A369JFS9_HYPMA</name>
<evidence type="ECO:0000313" key="1">
    <source>
        <dbReference type="EMBL" id="RDB20768.1"/>
    </source>
</evidence>
<dbReference type="Proteomes" id="UP000076154">
    <property type="component" value="Unassembled WGS sequence"/>
</dbReference>
<comment type="caution">
    <text evidence="1">The sequence shown here is derived from an EMBL/GenBank/DDBJ whole genome shotgun (WGS) entry which is preliminary data.</text>
</comment>
<dbReference type="EMBL" id="LUEZ02000058">
    <property type="protein sequence ID" value="RDB20768.1"/>
    <property type="molecule type" value="Genomic_DNA"/>
</dbReference>
<dbReference type="InParanoid" id="A0A369JFS9"/>
<sequence>MSLTQIQYELQIRTSSWRNLRPWYAVKMELHAVKNGGKDHGKFAPPPIPLLAACFPTSIEEGQSRPTLPKISRNPFTPCVIHVERRTKKASVDSTASDRMP</sequence>
<reference evidence="1" key="1">
    <citation type="submission" date="2018-04" db="EMBL/GenBank/DDBJ databases">
        <title>Whole genome sequencing of Hypsizygus marmoreus.</title>
        <authorList>
            <person name="Choi I.-G."/>
            <person name="Min B."/>
            <person name="Kim J.-G."/>
            <person name="Kim S."/>
            <person name="Oh Y.-L."/>
            <person name="Kong W.-S."/>
            <person name="Park H."/>
            <person name="Jeong J."/>
            <person name="Song E.-S."/>
        </authorList>
    </citation>
    <scope>NUCLEOTIDE SEQUENCE [LARGE SCALE GENOMIC DNA]</scope>
    <source>
        <strain evidence="1">51987-8</strain>
    </source>
</reference>
<dbReference type="AlphaFoldDB" id="A0A369JFS9"/>
<keyword evidence="2" id="KW-1185">Reference proteome</keyword>
<evidence type="ECO:0000313" key="2">
    <source>
        <dbReference type="Proteomes" id="UP000076154"/>
    </source>
</evidence>